<evidence type="ECO:0000313" key="2">
    <source>
        <dbReference type="Proteomes" id="UP000800041"/>
    </source>
</evidence>
<name>A0A6G1GS31_9PEZI</name>
<reference evidence="1" key="1">
    <citation type="journal article" date="2020" name="Stud. Mycol.">
        <title>101 Dothideomycetes genomes: a test case for predicting lifestyles and emergence of pathogens.</title>
        <authorList>
            <person name="Haridas S."/>
            <person name="Albert R."/>
            <person name="Binder M."/>
            <person name="Bloem J."/>
            <person name="Labutti K."/>
            <person name="Salamov A."/>
            <person name="Andreopoulos B."/>
            <person name="Baker S."/>
            <person name="Barry K."/>
            <person name="Bills G."/>
            <person name="Bluhm B."/>
            <person name="Cannon C."/>
            <person name="Castanera R."/>
            <person name="Culley D."/>
            <person name="Daum C."/>
            <person name="Ezra D."/>
            <person name="Gonzalez J."/>
            <person name="Henrissat B."/>
            <person name="Kuo A."/>
            <person name="Liang C."/>
            <person name="Lipzen A."/>
            <person name="Lutzoni F."/>
            <person name="Magnuson J."/>
            <person name="Mondo S."/>
            <person name="Nolan M."/>
            <person name="Ohm R."/>
            <person name="Pangilinan J."/>
            <person name="Park H.-J."/>
            <person name="Ramirez L."/>
            <person name="Alfaro M."/>
            <person name="Sun H."/>
            <person name="Tritt A."/>
            <person name="Yoshinaga Y."/>
            <person name="Zwiers L.-H."/>
            <person name="Turgeon B."/>
            <person name="Goodwin S."/>
            <person name="Spatafora J."/>
            <person name="Crous P."/>
            <person name="Grigoriev I."/>
        </authorList>
    </citation>
    <scope>NUCLEOTIDE SEQUENCE</scope>
    <source>
        <strain evidence="1">CBS 113979</strain>
    </source>
</reference>
<dbReference type="EMBL" id="ML977174">
    <property type="protein sequence ID" value="KAF1983559.1"/>
    <property type="molecule type" value="Genomic_DNA"/>
</dbReference>
<gene>
    <name evidence="1" type="ORF">K402DRAFT_406798</name>
</gene>
<proteinExistence type="predicted"/>
<protein>
    <submittedName>
        <fullName evidence="1">Uncharacterized protein</fullName>
    </submittedName>
</protein>
<keyword evidence="2" id="KW-1185">Reference proteome</keyword>
<organism evidence="1 2">
    <name type="scientific">Aulographum hederae CBS 113979</name>
    <dbReference type="NCBI Taxonomy" id="1176131"/>
    <lineage>
        <taxon>Eukaryota</taxon>
        <taxon>Fungi</taxon>
        <taxon>Dikarya</taxon>
        <taxon>Ascomycota</taxon>
        <taxon>Pezizomycotina</taxon>
        <taxon>Dothideomycetes</taxon>
        <taxon>Pleosporomycetidae</taxon>
        <taxon>Aulographales</taxon>
        <taxon>Aulographaceae</taxon>
    </lineage>
</organism>
<accession>A0A6G1GS31</accession>
<dbReference type="Proteomes" id="UP000800041">
    <property type="component" value="Unassembled WGS sequence"/>
</dbReference>
<dbReference type="AlphaFoldDB" id="A0A6G1GS31"/>
<evidence type="ECO:0000313" key="1">
    <source>
        <dbReference type="EMBL" id="KAF1983559.1"/>
    </source>
</evidence>
<sequence>MVAGFPTGYQTPSHMLRSARGPDASIHLSKTVKDSQASLAQARPVNNPLLCTLLEGPSRPAVITPQSQPTRFTNWSWSFIHENDLDVTKQRRINAFLTAIQRKNDAALSVMGSDARDTLDHARAHVTLGWSSTSPLEPPNVASCVRVLRTFDVHDGPSSSRAEAVMETFDHFAQLLGIQGDISALR</sequence>